<keyword evidence="3" id="KW-1185">Reference proteome</keyword>
<protein>
    <recommendedName>
        <fullName evidence="1">Integrase catalytic domain-containing protein</fullName>
    </recommendedName>
</protein>
<dbReference type="SUPFAM" id="SSF53098">
    <property type="entry name" value="Ribonuclease H-like"/>
    <property type="match status" value="1"/>
</dbReference>
<dbReference type="GO" id="GO:0015074">
    <property type="term" value="P:DNA integration"/>
    <property type="evidence" value="ECO:0007669"/>
    <property type="project" value="InterPro"/>
</dbReference>
<dbReference type="InterPro" id="IPR012337">
    <property type="entry name" value="RNaseH-like_sf"/>
</dbReference>
<gene>
    <name evidence="2" type="ORF">D0T92_07295</name>
</gene>
<organism evidence="2 3">
    <name type="scientific">Neisseria zalophi</name>
    <dbReference type="NCBI Taxonomy" id="640030"/>
    <lineage>
        <taxon>Bacteria</taxon>
        <taxon>Pseudomonadati</taxon>
        <taxon>Pseudomonadota</taxon>
        <taxon>Betaproteobacteria</taxon>
        <taxon>Neisseriales</taxon>
        <taxon>Neisseriaceae</taxon>
        <taxon>Neisseria</taxon>
    </lineage>
</organism>
<reference evidence="2 3" key="1">
    <citation type="submission" date="2018-08" db="EMBL/GenBank/DDBJ databases">
        <title>Neisseria zalophi ATCC BAA-2455 complete genome.</title>
        <authorList>
            <person name="Veseli I.A."/>
            <person name="Buttler R."/>
            <person name="Mascarenhas dos Santos A.C."/>
            <person name="Pombert J.-F."/>
        </authorList>
    </citation>
    <scope>NUCLEOTIDE SEQUENCE [LARGE SCALE GENOMIC DNA]</scope>
    <source>
        <strain evidence="2 3">ATCC BAA-2455</strain>
    </source>
</reference>
<proteinExistence type="predicted"/>
<dbReference type="KEGG" id="nzl:D0T92_07295"/>
<dbReference type="EMBL" id="CP031700">
    <property type="protein sequence ID" value="QEY26349.1"/>
    <property type="molecule type" value="Genomic_DNA"/>
</dbReference>
<dbReference type="InterPro" id="IPR001584">
    <property type="entry name" value="Integrase_cat-core"/>
</dbReference>
<dbReference type="OrthoDB" id="8613975at2"/>
<evidence type="ECO:0000313" key="2">
    <source>
        <dbReference type="EMBL" id="QEY26349.1"/>
    </source>
</evidence>
<evidence type="ECO:0000313" key="3">
    <source>
        <dbReference type="Proteomes" id="UP000325713"/>
    </source>
</evidence>
<dbReference type="PANTHER" id="PTHR46889">
    <property type="entry name" value="TRANSPOSASE INSF FOR INSERTION SEQUENCE IS3B-RELATED"/>
    <property type="match status" value="1"/>
</dbReference>
<evidence type="ECO:0000259" key="1">
    <source>
        <dbReference type="Pfam" id="PF13683"/>
    </source>
</evidence>
<sequence length="58" mass="6686">MAEHGIVKSMSRKGNCWDNAPMESFFAILKTECFYQEGKLSTTELMQTMDTLYTVRQS</sequence>
<name>A0A5J6PUJ7_9NEIS</name>
<dbReference type="Pfam" id="PF13683">
    <property type="entry name" value="rve_3"/>
    <property type="match status" value="1"/>
</dbReference>
<dbReference type="Proteomes" id="UP000325713">
    <property type="component" value="Chromosome"/>
</dbReference>
<accession>A0A5J6PUJ7</accession>
<dbReference type="PANTHER" id="PTHR46889:SF4">
    <property type="entry name" value="TRANSPOSASE INSO FOR INSERTION SEQUENCE ELEMENT IS911B-RELATED"/>
    <property type="match status" value="1"/>
</dbReference>
<dbReference type="AlphaFoldDB" id="A0A5J6PUJ7"/>
<feature type="domain" description="Integrase catalytic" evidence="1">
    <location>
        <begin position="5"/>
        <end position="50"/>
    </location>
</feature>
<dbReference type="InterPro" id="IPR050900">
    <property type="entry name" value="Transposase_IS3/IS150/IS904"/>
</dbReference>